<feature type="region of interest" description="Disordered" evidence="1">
    <location>
        <begin position="246"/>
        <end position="314"/>
    </location>
</feature>
<keyword evidence="2" id="KW-0812">Transmembrane</keyword>
<gene>
    <name evidence="3" type="ORF">E6K74_09170</name>
</gene>
<evidence type="ECO:0008006" key="5">
    <source>
        <dbReference type="Google" id="ProtNLM"/>
    </source>
</evidence>
<feature type="compositionally biased region" description="Pro residues" evidence="1">
    <location>
        <begin position="280"/>
        <end position="314"/>
    </location>
</feature>
<protein>
    <recommendedName>
        <fullName evidence="5">DUF4386 domain-containing protein</fullName>
    </recommendedName>
</protein>
<feature type="transmembrane region" description="Helical" evidence="2">
    <location>
        <begin position="94"/>
        <end position="118"/>
    </location>
</feature>
<comment type="caution">
    <text evidence="3">The sequence shown here is derived from an EMBL/GenBank/DDBJ whole genome shotgun (WGS) entry which is preliminary data.</text>
</comment>
<feature type="transmembrane region" description="Helical" evidence="2">
    <location>
        <begin position="57"/>
        <end position="82"/>
    </location>
</feature>
<organism evidence="3 4">
    <name type="scientific">Eiseniibacteriota bacterium</name>
    <dbReference type="NCBI Taxonomy" id="2212470"/>
    <lineage>
        <taxon>Bacteria</taxon>
        <taxon>Candidatus Eiseniibacteriota</taxon>
    </lineage>
</organism>
<feature type="transmembrane region" description="Helical" evidence="2">
    <location>
        <begin position="15"/>
        <end position="37"/>
    </location>
</feature>
<dbReference type="EMBL" id="VBOU01000085">
    <property type="protein sequence ID" value="TMQ53499.1"/>
    <property type="molecule type" value="Genomic_DNA"/>
</dbReference>
<dbReference type="AlphaFoldDB" id="A0A538SQ49"/>
<evidence type="ECO:0000256" key="2">
    <source>
        <dbReference type="SAM" id="Phobius"/>
    </source>
</evidence>
<keyword evidence="2" id="KW-1133">Transmembrane helix</keyword>
<reference evidence="3 4" key="1">
    <citation type="journal article" date="2019" name="Nat. Microbiol.">
        <title>Mediterranean grassland soil C-N compound turnover is dependent on rainfall and depth, and is mediated by genomically divergent microorganisms.</title>
        <authorList>
            <person name="Diamond S."/>
            <person name="Andeer P.F."/>
            <person name="Li Z."/>
            <person name="Crits-Christoph A."/>
            <person name="Burstein D."/>
            <person name="Anantharaman K."/>
            <person name="Lane K.R."/>
            <person name="Thomas B.C."/>
            <person name="Pan C."/>
            <person name="Northen T.R."/>
            <person name="Banfield J.F."/>
        </authorList>
    </citation>
    <scope>NUCLEOTIDE SEQUENCE [LARGE SCALE GENOMIC DNA]</scope>
    <source>
        <strain evidence="3">WS_4</strain>
    </source>
</reference>
<name>A0A538SQ49_UNCEI</name>
<sequence length="314" mass="33179">MADVMEERIHSIERTAGFAFVIASVVLATTMLVHPVFPDVNRTSAVLQVITSARGDAWMQVHAVMAAGFAVAAIAFCALAFLLHMKGSSGSASVVSTCAVLGGGIWVTFLCAELYAYRFFANLYGVDPGGATMLFSTIWFWKVGALVAGALLFFGAVAFSGVAGVKRDLFPLWLGWGGALVALVGALVYILDFLSSTATGAASQPMQWPAMRYGVGLPIELWMLGVGAIFLKRYFDRPMTMRAVPARPVQATRRPAEASAPVAGSVSSGSRQSPAADPSRPVPPRIPHPALAPDPEPEQPGPPKRPPPPQIFPG</sequence>
<proteinExistence type="predicted"/>
<evidence type="ECO:0000313" key="4">
    <source>
        <dbReference type="Proteomes" id="UP000319829"/>
    </source>
</evidence>
<feature type="transmembrane region" description="Helical" evidence="2">
    <location>
        <begin position="169"/>
        <end position="191"/>
    </location>
</feature>
<dbReference type="Proteomes" id="UP000319829">
    <property type="component" value="Unassembled WGS sequence"/>
</dbReference>
<feature type="transmembrane region" description="Helical" evidence="2">
    <location>
        <begin position="138"/>
        <end position="162"/>
    </location>
</feature>
<feature type="transmembrane region" description="Helical" evidence="2">
    <location>
        <begin position="211"/>
        <end position="231"/>
    </location>
</feature>
<accession>A0A538SQ49</accession>
<evidence type="ECO:0000256" key="1">
    <source>
        <dbReference type="SAM" id="MobiDB-lite"/>
    </source>
</evidence>
<feature type="compositionally biased region" description="Low complexity" evidence="1">
    <location>
        <begin position="257"/>
        <end position="270"/>
    </location>
</feature>
<evidence type="ECO:0000313" key="3">
    <source>
        <dbReference type="EMBL" id="TMQ53499.1"/>
    </source>
</evidence>
<keyword evidence="2" id="KW-0472">Membrane</keyword>